<dbReference type="Proteomes" id="UP001359485">
    <property type="component" value="Unassembled WGS sequence"/>
</dbReference>
<name>A0ABR1AZ37_POLSC</name>
<proteinExistence type="predicted"/>
<accession>A0ABR1AZ37</accession>
<dbReference type="EMBL" id="JAWJWF010000006">
    <property type="protein sequence ID" value="KAK6631574.1"/>
    <property type="molecule type" value="Genomic_DNA"/>
</dbReference>
<protein>
    <submittedName>
        <fullName evidence="1">Uncharacterized protein</fullName>
    </submittedName>
</protein>
<reference evidence="1 2" key="1">
    <citation type="submission" date="2023-09" db="EMBL/GenBank/DDBJ databases">
        <title>Genomes of two closely related lineages of the louse Polyplax serrata with different host specificities.</title>
        <authorList>
            <person name="Martinu J."/>
            <person name="Tarabai H."/>
            <person name="Stefka J."/>
            <person name="Hypsa V."/>
        </authorList>
    </citation>
    <scope>NUCLEOTIDE SEQUENCE [LARGE SCALE GENOMIC DNA]</scope>
    <source>
        <strain evidence="1">98ZLc_SE</strain>
    </source>
</reference>
<evidence type="ECO:0000313" key="1">
    <source>
        <dbReference type="EMBL" id="KAK6631574.1"/>
    </source>
</evidence>
<organism evidence="1 2">
    <name type="scientific">Polyplax serrata</name>
    <name type="common">Common mouse louse</name>
    <dbReference type="NCBI Taxonomy" id="468196"/>
    <lineage>
        <taxon>Eukaryota</taxon>
        <taxon>Metazoa</taxon>
        <taxon>Ecdysozoa</taxon>
        <taxon>Arthropoda</taxon>
        <taxon>Hexapoda</taxon>
        <taxon>Insecta</taxon>
        <taxon>Pterygota</taxon>
        <taxon>Neoptera</taxon>
        <taxon>Paraneoptera</taxon>
        <taxon>Psocodea</taxon>
        <taxon>Troctomorpha</taxon>
        <taxon>Phthiraptera</taxon>
        <taxon>Anoplura</taxon>
        <taxon>Polyplacidae</taxon>
        <taxon>Polyplax</taxon>
    </lineage>
</organism>
<comment type="caution">
    <text evidence="1">The sequence shown here is derived from an EMBL/GenBank/DDBJ whole genome shotgun (WGS) entry which is preliminary data.</text>
</comment>
<gene>
    <name evidence="1" type="ORF">RUM44_006103</name>
</gene>
<evidence type="ECO:0000313" key="2">
    <source>
        <dbReference type="Proteomes" id="UP001359485"/>
    </source>
</evidence>
<sequence length="67" mass="7592">MTLSLGLEIMRGGDFKSKSEILNKIEGTVYFSKSSMKFYSEKDNELQIIKKKENHVLAAVNSGKHLE</sequence>
<keyword evidence="2" id="KW-1185">Reference proteome</keyword>